<organism evidence="1 2">
    <name type="scientific">Leishmania tarentolae</name>
    <name type="common">Sauroleishmania tarentolae</name>
    <dbReference type="NCBI Taxonomy" id="5689"/>
    <lineage>
        <taxon>Eukaryota</taxon>
        <taxon>Discoba</taxon>
        <taxon>Euglenozoa</taxon>
        <taxon>Kinetoplastea</taxon>
        <taxon>Metakinetoplastina</taxon>
        <taxon>Trypanosomatida</taxon>
        <taxon>Trypanosomatidae</taxon>
        <taxon>Leishmaniinae</taxon>
        <taxon>Leishmania</taxon>
        <taxon>lizard Leishmania</taxon>
    </lineage>
</organism>
<proteinExistence type="predicted"/>
<accession>A0A640KTN3</accession>
<dbReference type="AlphaFoldDB" id="A0A640KTN3"/>
<dbReference type="EMBL" id="BLBS01000056">
    <property type="protein sequence ID" value="GET92973.1"/>
    <property type="molecule type" value="Genomic_DNA"/>
</dbReference>
<gene>
    <name evidence="1" type="ORF">LtaPh_3545151</name>
</gene>
<protein>
    <submittedName>
        <fullName evidence="1">Anaphase promoting complex subunit protein, putative</fullName>
    </submittedName>
</protein>
<comment type="caution">
    <text evidence="1">The sequence shown here is derived from an EMBL/GenBank/DDBJ whole genome shotgun (WGS) entry which is preliminary data.</text>
</comment>
<reference evidence="1" key="1">
    <citation type="submission" date="2019-11" db="EMBL/GenBank/DDBJ databases">
        <title>Leishmania tarentolae CDS.</title>
        <authorList>
            <person name="Goto Y."/>
            <person name="Yamagishi J."/>
        </authorList>
    </citation>
    <scope>NUCLEOTIDE SEQUENCE [LARGE SCALE GENOMIC DNA]</scope>
    <source>
        <strain evidence="1">Parrot Tar II</strain>
    </source>
</reference>
<keyword evidence="2" id="KW-1185">Reference proteome</keyword>
<name>A0A640KTN3_LEITA</name>
<evidence type="ECO:0000313" key="2">
    <source>
        <dbReference type="Proteomes" id="UP000419144"/>
    </source>
</evidence>
<dbReference type="Proteomes" id="UP000419144">
    <property type="component" value="Unassembled WGS sequence"/>
</dbReference>
<dbReference type="VEuPathDB" id="TriTrypDB:LtaPh_3545151"/>
<evidence type="ECO:0000313" key="1">
    <source>
        <dbReference type="EMBL" id="GET92973.1"/>
    </source>
</evidence>
<sequence length="111" mass="12460">MPKAVTASDRSRCADSVLHLPRRTARRALWLAFLLFQRPRDAVQVKCMAAGTRKDWTIVAGHVARGTSCLVLLTADTTSFAVAVPHPLRHQVDALYRDIHVARVMNSFFYL</sequence>